<dbReference type="PROSITE" id="PS50056">
    <property type="entry name" value="TYR_PHOSPHATASE_2"/>
    <property type="match status" value="1"/>
</dbReference>
<feature type="transmembrane region" description="Helical" evidence="3">
    <location>
        <begin position="12"/>
        <end position="30"/>
    </location>
</feature>
<dbReference type="OrthoDB" id="6058203at2759"/>
<keyword evidence="3" id="KW-0812">Transmembrane</keyword>
<feature type="region of interest" description="Disordered" evidence="2">
    <location>
        <begin position="61"/>
        <end position="121"/>
    </location>
</feature>
<keyword evidence="1" id="KW-0175">Coiled coil</keyword>
<dbReference type="SMART" id="SM00404">
    <property type="entry name" value="PTPc_motif"/>
    <property type="match status" value="1"/>
</dbReference>
<feature type="compositionally biased region" description="Basic and acidic residues" evidence="2">
    <location>
        <begin position="63"/>
        <end position="121"/>
    </location>
</feature>
<organism evidence="6 7">
    <name type="scientific">Caenorhabditis angaria</name>
    <dbReference type="NCBI Taxonomy" id="860376"/>
    <lineage>
        <taxon>Eukaryota</taxon>
        <taxon>Metazoa</taxon>
        <taxon>Ecdysozoa</taxon>
        <taxon>Nematoda</taxon>
        <taxon>Chromadorea</taxon>
        <taxon>Rhabditida</taxon>
        <taxon>Rhabditina</taxon>
        <taxon>Rhabditomorpha</taxon>
        <taxon>Rhabditoidea</taxon>
        <taxon>Rhabditidae</taxon>
        <taxon>Peloderinae</taxon>
        <taxon>Caenorhabditis</taxon>
    </lineage>
</organism>
<dbReference type="SMART" id="SM00194">
    <property type="entry name" value="PTPc"/>
    <property type="match status" value="1"/>
</dbReference>
<keyword evidence="3" id="KW-1133">Transmembrane helix</keyword>
<protein>
    <recommendedName>
        <fullName evidence="8">Protein-tyrosine-phosphatase</fullName>
    </recommendedName>
</protein>
<dbReference type="EMBL" id="CANHGI010000002">
    <property type="protein sequence ID" value="CAI5441376.1"/>
    <property type="molecule type" value="Genomic_DNA"/>
</dbReference>
<dbReference type="InterPro" id="IPR003595">
    <property type="entry name" value="Tyr_Pase_cat"/>
</dbReference>
<sequence>MLISCWLQESLFLNNIIFVLINLCNFVVFLTCSVPTTTPQVRKSRKQAQLKTTEVIVKSTPTKQEKISKKEVEEREKEKEKEKNEEGEKKNDKKEKENVKKEEKEKGKEKEEAKEAKEVKTSVLTDPRRDWVLKNAKTTCGQLSKTHQEKIKGYQPKDVTYKAFEAHVELNRYADVFCIDQTRVVLKNRDNDYIHASWITIPDSNTKYILTQGPLLETVADFWAMCYQEKAKFILMLCPLVEGDAEKCSVYFPDAKGKTVKYGKLDVTITGTKPEPIEGVIWTVINIVDENETFEINHIYVPWWPDQLAPEDPKPMLKLYNWVKKVNPENTPIVVHCSAGVGRSATFIGIDYANARIKQDSEIAMIDIVKELRNMRYQAIQSHVQFLFLHVCLFEYFVQEHCVDRDSVVKTFMDQYQKHAKRKLKKREDENKQVKTAQTNE</sequence>
<evidence type="ECO:0000313" key="6">
    <source>
        <dbReference type="EMBL" id="CAI5441376.1"/>
    </source>
</evidence>
<dbReference type="Gene3D" id="3.90.190.10">
    <property type="entry name" value="Protein tyrosine phosphatase superfamily"/>
    <property type="match status" value="1"/>
</dbReference>
<evidence type="ECO:0000259" key="5">
    <source>
        <dbReference type="PROSITE" id="PS50056"/>
    </source>
</evidence>
<evidence type="ECO:0000256" key="3">
    <source>
        <dbReference type="SAM" id="Phobius"/>
    </source>
</evidence>
<evidence type="ECO:0000256" key="1">
    <source>
        <dbReference type="SAM" id="Coils"/>
    </source>
</evidence>
<comment type="caution">
    <text evidence="6">The sequence shown here is derived from an EMBL/GenBank/DDBJ whole genome shotgun (WGS) entry which is preliminary data.</text>
</comment>
<dbReference type="SUPFAM" id="SSF52799">
    <property type="entry name" value="(Phosphotyrosine protein) phosphatases II"/>
    <property type="match status" value="1"/>
</dbReference>
<dbReference type="GO" id="GO:0004725">
    <property type="term" value="F:protein tyrosine phosphatase activity"/>
    <property type="evidence" value="ECO:0007669"/>
    <property type="project" value="InterPro"/>
</dbReference>
<dbReference type="InterPro" id="IPR000242">
    <property type="entry name" value="PTP_cat"/>
</dbReference>
<dbReference type="PRINTS" id="PR00700">
    <property type="entry name" value="PRTYPHPHTASE"/>
</dbReference>
<feature type="domain" description="Tyrosine specific protein phosphatases" evidence="5">
    <location>
        <begin position="317"/>
        <end position="387"/>
    </location>
</feature>
<dbReference type="PROSITE" id="PS00383">
    <property type="entry name" value="TYR_PHOSPHATASE_1"/>
    <property type="match status" value="1"/>
</dbReference>
<keyword evidence="7" id="KW-1185">Reference proteome</keyword>
<dbReference type="InterPro" id="IPR052782">
    <property type="entry name" value="Oocyte-zygote_transition_reg"/>
</dbReference>
<dbReference type="InterPro" id="IPR016130">
    <property type="entry name" value="Tyr_Pase_AS"/>
</dbReference>
<dbReference type="CDD" id="cd00047">
    <property type="entry name" value="PTPc"/>
    <property type="match status" value="1"/>
</dbReference>
<name>A0A9P1IAK3_9PELO</name>
<dbReference type="PROSITE" id="PS50055">
    <property type="entry name" value="TYR_PHOSPHATASE_PTP"/>
    <property type="match status" value="1"/>
</dbReference>
<dbReference type="InterPro" id="IPR029021">
    <property type="entry name" value="Prot-tyrosine_phosphatase-like"/>
</dbReference>
<dbReference type="Pfam" id="PF00102">
    <property type="entry name" value="Y_phosphatase"/>
    <property type="match status" value="1"/>
</dbReference>
<feature type="domain" description="Tyrosine-protein phosphatase" evidence="4">
    <location>
        <begin position="171"/>
        <end position="396"/>
    </location>
</feature>
<feature type="coiled-coil region" evidence="1">
    <location>
        <begin position="413"/>
        <end position="440"/>
    </location>
</feature>
<dbReference type="PANTHER" id="PTHR46163">
    <property type="entry name" value="TYROSINE-PROTEIN PHOSPHATASE-RELATED"/>
    <property type="match status" value="1"/>
</dbReference>
<keyword evidence="3" id="KW-0472">Membrane</keyword>
<dbReference type="InterPro" id="IPR000387">
    <property type="entry name" value="Tyr_Pase_dom"/>
</dbReference>
<evidence type="ECO:0000259" key="4">
    <source>
        <dbReference type="PROSITE" id="PS50055"/>
    </source>
</evidence>
<reference evidence="6" key="1">
    <citation type="submission" date="2022-11" db="EMBL/GenBank/DDBJ databases">
        <authorList>
            <person name="Kikuchi T."/>
        </authorList>
    </citation>
    <scope>NUCLEOTIDE SEQUENCE</scope>
    <source>
        <strain evidence="6">PS1010</strain>
    </source>
</reference>
<dbReference type="AlphaFoldDB" id="A0A9P1IAK3"/>
<dbReference type="PANTHER" id="PTHR46163:SF10">
    <property type="entry name" value="PROTEIN-TYROSINE PHOSPHATASE-RELATED"/>
    <property type="match status" value="1"/>
</dbReference>
<gene>
    <name evidence="6" type="ORF">CAMP_LOCUS4013</name>
</gene>
<dbReference type="Proteomes" id="UP001152747">
    <property type="component" value="Unassembled WGS sequence"/>
</dbReference>
<proteinExistence type="predicted"/>
<evidence type="ECO:0000256" key="2">
    <source>
        <dbReference type="SAM" id="MobiDB-lite"/>
    </source>
</evidence>
<accession>A0A9P1IAK3</accession>
<evidence type="ECO:0000313" key="7">
    <source>
        <dbReference type="Proteomes" id="UP001152747"/>
    </source>
</evidence>
<evidence type="ECO:0008006" key="8">
    <source>
        <dbReference type="Google" id="ProtNLM"/>
    </source>
</evidence>